<feature type="domain" description="Thiamine pyrophosphate enzyme TPP-binding" evidence="5">
    <location>
        <begin position="384"/>
        <end position="529"/>
    </location>
</feature>
<dbReference type="FunFam" id="3.40.50.970:FF:000007">
    <property type="entry name" value="Acetolactate synthase"/>
    <property type="match status" value="1"/>
</dbReference>
<dbReference type="EC" id="2.2.1.6" evidence="7"/>
<dbReference type="Pfam" id="PF02776">
    <property type="entry name" value="TPP_enzyme_N"/>
    <property type="match status" value="1"/>
</dbReference>
<dbReference type="GO" id="GO:0000287">
    <property type="term" value="F:magnesium ion binding"/>
    <property type="evidence" value="ECO:0007669"/>
    <property type="project" value="InterPro"/>
</dbReference>
<dbReference type="InterPro" id="IPR029061">
    <property type="entry name" value="THDP-binding"/>
</dbReference>
<dbReference type="InterPro" id="IPR029035">
    <property type="entry name" value="DHS-like_NAD/FAD-binding_dom"/>
</dbReference>
<dbReference type="PANTHER" id="PTHR18968:SF129">
    <property type="entry name" value="ACETOLACTATE SYNTHASE"/>
    <property type="match status" value="1"/>
</dbReference>
<dbReference type="GO" id="GO:0005948">
    <property type="term" value="C:acetolactate synthase complex"/>
    <property type="evidence" value="ECO:0007669"/>
    <property type="project" value="TreeGrafter"/>
</dbReference>
<dbReference type="Gene3D" id="3.40.50.970">
    <property type="match status" value="2"/>
</dbReference>
<evidence type="ECO:0000259" key="5">
    <source>
        <dbReference type="Pfam" id="PF02775"/>
    </source>
</evidence>
<dbReference type="HOGENOM" id="CLU_013748_3_2_5"/>
<evidence type="ECO:0000313" key="8">
    <source>
        <dbReference type="Proteomes" id="UP000006833"/>
    </source>
</evidence>
<accession>A8LTK3</accession>
<keyword evidence="7" id="KW-0808">Transferase</keyword>
<dbReference type="AlphaFoldDB" id="A8LTK3"/>
<dbReference type="NCBIfam" id="NF006187">
    <property type="entry name" value="PRK08322.1"/>
    <property type="match status" value="1"/>
</dbReference>
<keyword evidence="2 3" id="KW-0786">Thiamine pyrophosphate</keyword>
<dbReference type="GO" id="GO:0050660">
    <property type="term" value="F:flavin adenine dinucleotide binding"/>
    <property type="evidence" value="ECO:0007669"/>
    <property type="project" value="TreeGrafter"/>
</dbReference>
<dbReference type="GO" id="GO:0030976">
    <property type="term" value="F:thiamine pyrophosphate binding"/>
    <property type="evidence" value="ECO:0007669"/>
    <property type="project" value="InterPro"/>
</dbReference>
<sequence>MAGRRSGAQALVESLFSAGVDTVYGVPGEETTALMAALHDSEMAFVLCRHEQAAAFMAGVHGRLTGRPAACLATLGPGATNLVTGVADATLDFVPMIAITGQGGCGRLGRESHQIIDLEALFAPVTKQSRTLLEADAVPGAVAEAVRLARAEKPGAVHLCLPEDVADAQTALRDVPVPQVLPSPPAPEAIAQALTLLTRAERPILLAGAGVIRAGATAELRAFAEATGIAVVTSFMAGGVLPPEHELTLFTVGQPEGDYVDLSFEAADLIVSVGFDPVEYPAADLSRDGAIPVLHLGAGPAPADAGWHVAGQVVAGLPETLAALAEALEARRWDMPPAFAGVQAGMRKAFARAYSTSSEGPVAPQDICAEITRQLRAEDTVLSGVGLHKLWIARHVLPRRPGQVIIPNGLAGMGLALPGAVAAARLQQAGRVLAICGDGDVMMNVQDMETAARLGLDLTVMVWEDGGYGLIDAHQQKAGDDSTFGFGTPDWGRLARAFGWSHAPVAGLSELGEILRAGHDSAGPTLVSVPVDYAAGGGLPGVRPAA</sequence>
<reference evidence="8" key="1">
    <citation type="journal article" date="2010" name="ISME J.">
        <title>The complete genome sequence of the algal symbiont Dinoroseobacter shibae: a hitchhiker's guide to life in the sea.</title>
        <authorList>
            <person name="Wagner-Dobler I."/>
            <person name="Ballhausen B."/>
            <person name="Berger M."/>
            <person name="Brinkhoff T."/>
            <person name="Buchholz I."/>
            <person name="Bunk B."/>
            <person name="Cypionka H."/>
            <person name="Daniel R."/>
            <person name="Drepper T."/>
            <person name="Gerdts G."/>
            <person name="Hahnke S."/>
            <person name="Han C."/>
            <person name="Jahn D."/>
            <person name="Kalhoefer D."/>
            <person name="Kiss H."/>
            <person name="Klenk H.P."/>
            <person name="Kyrpides N."/>
            <person name="Liebl W."/>
            <person name="Liesegang H."/>
            <person name="Meincke L."/>
            <person name="Pati A."/>
            <person name="Petersen J."/>
            <person name="Piekarski T."/>
            <person name="Pommerenke C."/>
            <person name="Pradella S."/>
            <person name="Pukall R."/>
            <person name="Rabus R."/>
            <person name="Stackebrandt E."/>
            <person name="Thole S."/>
            <person name="Thompson L."/>
            <person name="Tielen P."/>
            <person name="Tomasch J."/>
            <person name="von Jan M."/>
            <person name="Wanphrut N."/>
            <person name="Wichels A."/>
            <person name="Zech H."/>
            <person name="Simon M."/>
        </authorList>
    </citation>
    <scope>NUCLEOTIDE SEQUENCE [LARGE SCALE GENOMIC DNA]</scope>
    <source>
        <strain evidence="8">DSM 16493 / NCIMB 14021 / DFL 12</strain>
        <plasmid evidence="8">Plasmid pDSHI02</plasmid>
    </source>
</reference>
<dbReference type="Pfam" id="PF00205">
    <property type="entry name" value="TPP_enzyme_M"/>
    <property type="match status" value="1"/>
</dbReference>
<dbReference type="CDD" id="cd07035">
    <property type="entry name" value="TPP_PYR_POX_like"/>
    <property type="match status" value="1"/>
</dbReference>
<evidence type="ECO:0000256" key="3">
    <source>
        <dbReference type="RuleBase" id="RU362132"/>
    </source>
</evidence>
<dbReference type="GO" id="GO:0003984">
    <property type="term" value="F:acetolactate synthase activity"/>
    <property type="evidence" value="ECO:0007669"/>
    <property type="project" value="UniProtKB-EC"/>
</dbReference>
<dbReference type="EMBL" id="CP000832">
    <property type="protein sequence ID" value="ABV95570.1"/>
    <property type="molecule type" value="Genomic_DNA"/>
</dbReference>
<dbReference type="InterPro" id="IPR012000">
    <property type="entry name" value="Thiamin_PyroP_enz_cen_dom"/>
</dbReference>
<dbReference type="SUPFAM" id="SSF52467">
    <property type="entry name" value="DHS-like NAD/FAD-binding domain"/>
    <property type="match status" value="1"/>
</dbReference>
<dbReference type="Proteomes" id="UP000006833">
    <property type="component" value="Plasmid pDSHI02"/>
</dbReference>
<name>A8LTK3_DINSH</name>
<dbReference type="Gene3D" id="3.40.50.1220">
    <property type="entry name" value="TPP-binding domain"/>
    <property type="match status" value="1"/>
</dbReference>
<dbReference type="RefSeq" id="WP_012187233.1">
    <property type="nucleotide sequence ID" value="NC_009956.1"/>
</dbReference>
<evidence type="ECO:0000256" key="1">
    <source>
        <dbReference type="ARBA" id="ARBA00007812"/>
    </source>
</evidence>
<dbReference type="PANTHER" id="PTHR18968">
    <property type="entry name" value="THIAMINE PYROPHOSPHATE ENZYMES"/>
    <property type="match status" value="1"/>
</dbReference>
<dbReference type="GO" id="GO:0009097">
    <property type="term" value="P:isoleucine biosynthetic process"/>
    <property type="evidence" value="ECO:0007669"/>
    <property type="project" value="TreeGrafter"/>
</dbReference>
<keyword evidence="7" id="KW-0614">Plasmid</keyword>
<dbReference type="Pfam" id="PF02775">
    <property type="entry name" value="TPP_enzyme_C"/>
    <property type="match status" value="1"/>
</dbReference>
<gene>
    <name evidence="7" type="primary">ilvB</name>
    <name evidence="7" type="ordered locus">Dshi_3840</name>
</gene>
<evidence type="ECO:0000256" key="2">
    <source>
        <dbReference type="ARBA" id="ARBA00023052"/>
    </source>
</evidence>
<organism evidence="7 8">
    <name type="scientific">Dinoroseobacter shibae (strain DSM 16493 / NCIMB 14021 / DFL 12)</name>
    <dbReference type="NCBI Taxonomy" id="398580"/>
    <lineage>
        <taxon>Bacteria</taxon>
        <taxon>Pseudomonadati</taxon>
        <taxon>Pseudomonadota</taxon>
        <taxon>Alphaproteobacteria</taxon>
        <taxon>Rhodobacterales</taxon>
        <taxon>Roseobacteraceae</taxon>
        <taxon>Dinoroseobacter</taxon>
    </lineage>
</organism>
<dbReference type="GO" id="GO:0009099">
    <property type="term" value="P:L-valine biosynthetic process"/>
    <property type="evidence" value="ECO:0007669"/>
    <property type="project" value="TreeGrafter"/>
</dbReference>
<keyword evidence="8" id="KW-1185">Reference proteome</keyword>
<geneLocation type="plasmid" evidence="7 8">
    <name>pDSHI02</name>
</geneLocation>
<dbReference type="InterPro" id="IPR012001">
    <property type="entry name" value="Thiamin_PyroP_enz_TPP-bd_dom"/>
</dbReference>
<dbReference type="OrthoDB" id="4494979at2"/>
<dbReference type="InterPro" id="IPR011766">
    <property type="entry name" value="TPP_enzyme_TPP-bd"/>
</dbReference>
<dbReference type="SUPFAM" id="SSF52518">
    <property type="entry name" value="Thiamin diphosphate-binding fold (THDP-binding)"/>
    <property type="match status" value="2"/>
</dbReference>
<dbReference type="KEGG" id="dsh:Dshi_3840"/>
<evidence type="ECO:0000313" key="7">
    <source>
        <dbReference type="EMBL" id="ABV95570.1"/>
    </source>
</evidence>
<protein>
    <submittedName>
        <fullName evidence="7">Acetolactate synthase</fullName>
        <ecNumber evidence="7">2.2.1.6</ecNumber>
    </submittedName>
</protein>
<evidence type="ECO:0000259" key="4">
    <source>
        <dbReference type="Pfam" id="PF00205"/>
    </source>
</evidence>
<proteinExistence type="inferred from homology"/>
<comment type="similarity">
    <text evidence="1 3">Belongs to the TPP enzyme family.</text>
</comment>
<dbReference type="InterPro" id="IPR045229">
    <property type="entry name" value="TPP_enz"/>
</dbReference>
<feature type="domain" description="Thiamine pyrophosphate enzyme central" evidence="4">
    <location>
        <begin position="190"/>
        <end position="324"/>
    </location>
</feature>
<feature type="domain" description="Thiamine pyrophosphate enzyme N-terminal TPP-binding" evidence="6">
    <location>
        <begin position="6"/>
        <end position="119"/>
    </location>
</feature>
<evidence type="ECO:0000259" key="6">
    <source>
        <dbReference type="Pfam" id="PF02776"/>
    </source>
</evidence>